<protein>
    <recommendedName>
        <fullName evidence="3">Tll0287-like domain-containing protein</fullName>
    </recommendedName>
</protein>
<evidence type="ECO:0000256" key="2">
    <source>
        <dbReference type="SAM" id="SignalP"/>
    </source>
</evidence>
<sequence>MKAVHVGGLLLAMVAPLYAEIPQSQSSQAPPEAAIDPMSEPRQHSMALAGALKQALVAAMQSGGPVAAIDVCHIQAMPLTRQISESSGWQVGRTSLKVRNLNNAADEVERDVLARFEQRLQAGEPVGTIEWMDEREENGKTIQHFMKAIPVQAPCMACHGTDLAPAVSQQLDALYPGDQARGYTLGELRGAFTLKRAVPPGS</sequence>
<keyword evidence="2" id="KW-0732">Signal</keyword>
<keyword evidence="5" id="KW-1185">Reference proteome</keyword>
<dbReference type="InterPro" id="IPR021796">
    <property type="entry name" value="Tll0287-like_dom"/>
</dbReference>
<evidence type="ECO:0000313" key="4">
    <source>
        <dbReference type="EMBL" id="KGD61479.1"/>
    </source>
</evidence>
<feature type="chain" id="PRO_5046421615" description="Tll0287-like domain-containing protein" evidence="2">
    <location>
        <begin position="20"/>
        <end position="202"/>
    </location>
</feature>
<dbReference type="Pfam" id="PF11845">
    <property type="entry name" value="Tll0287-like"/>
    <property type="match status" value="1"/>
</dbReference>
<organism evidence="4 5">
    <name type="scientific">Alcanivorax jadensis T9</name>
    <dbReference type="NCBI Taxonomy" id="1177181"/>
    <lineage>
        <taxon>Bacteria</taxon>
        <taxon>Pseudomonadati</taxon>
        <taxon>Pseudomonadota</taxon>
        <taxon>Gammaproteobacteria</taxon>
        <taxon>Oceanospirillales</taxon>
        <taxon>Alcanivoracaceae</taxon>
        <taxon>Alcanivorax</taxon>
    </lineage>
</organism>
<comment type="caution">
    <text evidence="4">The sequence shown here is derived from an EMBL/GenBank/DDBJ whole genome shotgun (WGS) entry which is preliminary data.</text>
</comment>
<evidence type="ECO:0000313" key="5">
    <source>
        <dbReference type="Proteomes" id="UP000029443"/>
    </source>
</evidence>
<evidence type="ECO:0000256" key="1">
    <source>
        <dbReference type="SAM" id="MobiDB-lite"/>
    </source>
</evidence>
<feature type="domain" description="Tll0287-like" evidence="3">
    <location>
        <begin position="56"/>
        <end position="194"/>
    </location>
</feature>
<dbReference type="RefSeq" id="WP_052042590.1">
    <property type="nucleotide sequence ID" value="NZ_ARXU01000004.1"/>
</dbReference>
<dbReference type="EMBL" id="ARXU01000004">
    <property type="protein sequence ID" value="KGD61479.1"/>
    <property type="molecule type" value="Genomic_DNA"/>
</dbReference>
<feature type="signal peptide" evidence="2">
    <location>
        <begin position="1"/>
        <end position="19"/>
    </location>
</feature>
<dbReference type="Proteomes" id="UP000029443">
    <property type="component" value="Unassembled WGS sequence"/>
</dbReference>
<proteinExistence type="predicted"/>
<gene>
    <name evidence="4" type="ORF">T9A_01428</name>
</gene>
<reference evidence="4 5" key="1">
    <citation type="submission" date="2012-09" db="EMBL/GenBank/DDBJ databases">
        <title>Genome Sequence of alkane-degrading Bacterium Alcanivorax jadensis T9.</title>
        <authorList>
            <person name="Lai Q."/>
            <person name="Shao Z."/>
        </authorList>
    </citation>
    <scope>NUCLEOTIDE SEQUENCE [LARGE SCALE GENOMIC DNA]</scope>
    <source>
        <strain evidence="4 5">T9</strain>
    </source>
</reference>
<evidence type="ECO:0000259" key="3">
    <source>
        <dbReference type="Pfam" id="PF11845"/>
    </source>
</evidence>
<feature type="region of interest" description="Disordered" evidence="1">
    <location>
        <begin position="23"/>
        <end position="42"/>
    </location>
</feature>
<accession>A0ABR4WDB2</accession>
<name>A0ABR4WDB2_9GAMM</name>